<evidence type="ECO:0000313" key="1">
    <source>
        <dbReference type="EMBL" id="AVQ32657.1"/>
    </source>
</evidence>
<keyword evidence="2" id="KW-1185">Reference proteome</keyword>
<evidence type="ECO:0008006" key="3">
    <source>
        <dbReference type="Google" id="ProtNLM"/>
    </source>
</evidence>
<organism evidence="1 2">
    <name type="scientific">Fusobacterium varium ATCC 27725</name>
    <dbReference type="NCBI Taxonomy" id="469618"/>
    <lineage>
        <taxon>Bacteria</taxon>
        <taxon>Fusobacteriati</taxon>
        <taxon>Fusobacteriota</taxon>
        <taxon>Fusobacteriia</taxon>
        <taxon>Fusobacteriales</taxon>
        <taxon>Fusobacteriaceae</taxon>
        <taxon>Fusobacterium</taxon>
    </lineage>
</organism>
<protein>
    <recommendedName>
        <fullName evidence="3">Phage protein</fullName>
    </recommendedName>
</protein>
<proteinExistence type="predicted"/>
<evidence type="ECO:0000313" key="2">
    <source>
        <dbReference type="Proteomes" id="UP000241238"/>
    </source>
</evidence>
<name>A0ABM6U8B8_FUSVA</name>
<dbReference type="EMBL" id="CP028104">
    <property type="protein sequence ID" value="AVQ32657.1"/>
    <property type="molecule type" value="Genomic_DNA"/>
</dbReference>
<sequence>MKLKLIKGTNIEDGICDCCGCFYFNVEADRCNAPSGLYTQCALGYNRDKIWVEDDGEEDEDEEI</sequence>
<gene>
    <name evidence="1" type="ORF">C4N18_15530</name>
</gene>
<accession>A0ABM6U8B8</accession>
<dbReference type="RefSeq" id="WP_005950190.1">
    <property type="nucleotide sequence ID" value="NZ_CP028104.1"/>
</dbReference>
<reference evidence="2" key="1">
    <citation type="journal article" date="2018" name="MSphere">
        <title>Fusobacterium Genomics Using MinION and Illumina Sequencing Enables Genome Completion and Correction.</title>
        <authorList>
            <person name="Todd S.M."/>
            <person name="Settlage R.E."/>
            <person name="Lahmers K.K."/>
            <person name="Slade D.J."/>
        </authorList>
    </citation>
    <scope>NUCLEOTIDE SEQUENCE [LARGE SCALE GENOMIC DNA]</scope>
    <source>
        <strain evidence="2">ATCC 27725</strain>
    </source>
</reference>
<keyword evidence="1" id="KW-0614">Plasmid</keyword>
<dbReference type="GeneID" id="77469418"/>
<dbReference type="Proteomes" id="UP000241238">
    <property type="component" value="Plasmid pFvar_27725"/>
</dbReference>
<geneLocation type="plasmid" evidence="2">
    <name>pfvar_27725</name>
</geneLocation>